<reference evidence="1" key="2">
    <citation type="submission" date="2015-06" db="UniProtKB">
        <authorList>
            <consortium name="EnsemblMetazoa"/>
        </authorList>
    </citation>
    <scope>IDENTIFICATION</scope>
</reference>
<dbReference type="HOGENOM" id="CLU_2944334_0_0_1"/>
<evidence type="ECO:0000313" key="1">
    <source>
        <dbReference type="EnsemblMetazoa" id="MESCA001468-PA"/>
    </source>
</evidence>
<proteinExistence type="predicted"/>
<dbReference type="EMBL" id="CAQQ02072005">
    <property type="status" value="NOT_ANNOTATED_CDS"/>
    <property type="molecule type" value="Genomic_DNA"/>
</dbReference>
<evidence type="ECO:0000313" key="2">
    <source>
        <dbReference type="Proteomes" id="UP000015102"/>
    </source>
</evidence>
<name>T1GDS2_MEGSC</name>
<sequence length="60" mass="6590">MYVVGFEAEVHAIVLVVILEKIVSHGTSHANRRHVKTVEPVDQQIANPTSATVLLSSYPH</sequence>
<dbReference type="AlphaFoldDB" id="T1GDS2"/>
<dbReference type="EMBL" id="CAQQ02072006">
    <property type="status" value="NOT_ANNOTATED_CDS"/>
    <property type="molecule type" value="Genomic_DNA"/>
</dbReference>
<dbReference type="Proteomes" id="UP000015102">
    <property type="component" value="Unassembled WGS sequence"/>
</dbReference>
<reference evidence="2" key="1">
    <citation type="submission" date="2013-02" db="EMBL/GenBank/DDBJ databases">
        <authorList>
            <person name="Hughes D."/>
        </authorList>
    </citation>
    <scope>NUCLEOTIDE SEQUENCE</scope>
    <source>
        <strain>Durham</strain>
        <strain evidence="2">NC isolate 2 -- Noor lab</strain>
    </source>
</reference>
<organism evidence="1 2">
    <name type="scientific">Megaselia scalaris</name>
    <name type="common">Humpbacked fly</name>
    <name type="synonym">Phora scalaris</name>
    <dbReference type="NCBI Taxonomy" id="36166"/>
    <lineage>
        <taxon>Eukaryota</taxon>
        <taxon>Metazoa</taxon>
        <taxon>Ecdysozoa</taxon>
        <taxon>Arthropoda</taxon>
        <taxon>Hexapoda</taxon>
        <taxon>Insecta</taxon>
        <taxon>Pterygota</taxon>
        <taxon>Neoptera</taxon>
        <taxon>Endopterygota</taxon>
        <taxon>Diptera</taxon>
        <taxon>Brachycera</taxon>
        <taxon>Muscomorpha</taxon>
        <taxon>Platypezoidea</taxon>
        <taxon>Phoridae</taxon>
        <taxon>Megaseliini</taxon>
        <taxon>Megaselia</taxon>
    </lineage>
</organism>
<accession>T1GDS2</accession>
<dbReference type="EnsemblMetazoa" id="MESCA001468-RA">
    <property type="protein sequence ID" value="MESCA001468-PA"/>
    <property type="gene ID" value="MESCA001468"/>
</dbReference>
<keyword evidence="2" id="KW-1185">Reference proteome</keyword>
<protein>
    <submittedName>
        <fullName evidence="1">Uncharacterized protein</fullName>
    </submittedName>
</protein>